<dbReference type="GeneID" id="80878009"/>
<keyword evidence="5 8" id="KW-0812">Transmembrane</keyword>
<dbReference type="AlphaFoldDB" id="A0AAE9WFS4"/>
<dbReference type="InterPro" id="IPR009450">
    <property type="entry name" value="Plno_GlcNAc_GPI2"/>
</dbReference>
<dbReference type="GO" id="GO:0006506">
    <property type="term" value="P:GPI anchor biosynthetic process"/>
    <property type="evidence" value="ECO:0007669"/>
    <property type="project" value="UniProtKB-KW"/>
</dbReference>
<dbReference type="PIRSF" id="PIRSF016104">
    <property type="entry name" value="GPI2"/>
    <property type="match status" value="1"/>
</dbReference>
<dbReference type="RefSeq" id="XP_056039358.1">
    <property type="nucleotide sequence ID" value="XM_056183320.1"/>
</dbReference>
<feature type="transmembrane region" description="Helical" evidence="8">
    <location>
        <begin position="82"/>
        <end position="99"/>
    </location>
</feature>
<keyword evidence="4" id="KW-0337">GPI-anchor biosynthesis</keyword>
<evidence type="ECO:0000256" key="4">
    <source>
        <dbReference type="ARBA" id="ARBA00022502"/>
    </source>
</evidence>
<comment type="subcellular location">
    <subcellularLocation>
        <location evidence="1">Membrane</location>
        <topology evidence="1">Multi-pass membrane protein</topology>
    </subcellularLocation>
</comment>
<protein>
    <submittedName>
        <fullName evidence="9">Pig-C</fullName>
    </submittedName>
</protein>
<dbReference type="PANTHER" id="PTHR12982:SF0">
    <property type="entry name" value="PHOSPHATIDYLINOSITOL N-ACETYLGLUCOSAMINYLTRANSFERASE SUBUNIT C"/>
    <property type="match status" value="1"/>
</dbReference>
<feature type="transmembrane region" description="Helical" evidence="8">
    <location>
        <begin position="251"/>
        <end position="273"/>
    </location>
</feature>
<reference evidence="9 10" key="1">
    <citation type="journal article" date="2023" name="G3 (Bethesda)">
        <title>A high-quality reference genome for the fission yeast Schizosaccharomyces osmophilus.</title>
        <authorList>
            <person name="Jia G.S."/>
            <person name="Zhang W.C."/>
            <person name="Liang Y."/>
            <person name="Liu X.H."/>
            <person name="Rhind N."/>
            <person name="Pidoux A."/>
            <person name="Brysch-Herzberg M."/>
            <person name="Du L.L."/>
        </authorList>
    </citation>
    <scope>NUCLEOTIDE SEQUENCE [LARGE SCALE GENOMIC DNA]</scope>
    <source>
        <strain evidence="9 10">CBS 15793</strain>
    </source>
</reference>
<evidence type="ECO:0000256" key="6">
    <source>
        <dbReference type="ARBA" id="ARBA00022989"/>
    </source>
</evidence>
<feature type="transmembrane region" description="Helical" evidence="8">
    <location>
        <begin position="225"/>
        <end position="244"/>
    </location>
</feature>
<evidence type="ECO:0000256" key="8">
    <source>
        <dbReference type="SAM" id="Phobius"/>
    </source>
</evidence>
<feature type="transmembrane region" description="Helical" evidence="8">
    <location>
        <begin position="140"/>
        <end position="161"/>
    </location>
</feature>
<evidence type="ECO:0000313" key="10">
    <source>
        <dbReference type="Proteomes" id="UP001212411"/>
    </source>
</evidence>
<feature type="transmembrane region" description="Helical" evidence="8">
    <location>
        <begin position="173"/>
        <end position="191"/>
    </location>
</feature>
<evidence type="ECO:0000256" key="1">
    <source>
        <dbReference type="ARBA" id="ARBA00004141"/>
    </source>
</evidence>
<comment type="similarity">
    <text evidence="3">Belongs to the PIGC family.</text>
</comment>
<comment type="pathway">
    <text evidence="2">Glycolipid biosynthesis; glycosylphosphatidylinositol-anchor biosynthesis.</text>
</comment>
<dbReference type="KEGG" id="som:SOMG_04536"/>
<accession>A0AAE9WFS4</accession>
<dbReference type="PANTHER" id="PTHR12982">
    <property type="entry name" value="PHOSPHATIDYLINOSITOL GLYCAN, CLASS C"/>
    <property type="match status" value="1"/>
</dbReference>
<dbReference type="Proteomes" id="UP001212411">
    <property type="component" value="Chromosome 3"/>
</dbReference>
<evidence type="ECO:0000256" key="2">
    <source>
        <dbReference type="ARBA" id="ARBA00004687"/>
    </source>
</evidence>
<organism evidence="9 10">
    <name type="scientific">Schizosaccharomyces osmophilus</name>
    <dbReference type="NCBI Taxonomy" id="2545709"/>
    <lineage>
        <taxon>Eukaryota</taxon>
        <taxon>Fungi</taxon>
        <taxon>Dikarya</taxon>
        <taxon>Ascomycota</taxon>
        <taxon>Taphrinomycotina</taxon>
        <taxon>Schizosaccharomycetes</taxon>
        <taxon>Schizosaccharomycetales</taxon>
        <taxon>Schizosaccharomycetaceae</taxon>
        <taxon>Schizosaccharomyces</taxon>
    </lineage>
</organism>
<sequence>MEDVCAAPAPKKVLPSLLLHPYTKPKRTDKGLHSRKPWKKVLWRKQHYPDNYIDQSFLSGLQRNVNIQVTDFWSLVADSLPISQHLSSVVVFAAVFVGIHRKKLSCGIVGMTSNVSAVGAFLLWDLVLSKPCQSRSFLNYSGLIKSCILIVLTLVGLSPILMSLTKSTSEDSVWAIAVWLFLANIFFHEYAVDNIQPHVRLHNSLSTNAALSASVVLASRLDRSIHVFFFVLFAVHWFALFPIFRKYIHFYSFYADMLMTLVLIMTAYLSLYLVASVTIAFVFLSSIFFISFVCPIWFIKLQRFKNEIHGPWDIALPKLGPNKD</sequence>
<evidence type="ECO:0000256" key="3">
    <source>
        <dbReference type="ARBA" id="ARBA00008321"/>
    </source>
</evidence>
<dbReference type="Pfam" id="PF06432">
    <property type="entry name" value="GPI2"/>
    <property type="match status" value="1"/>
</dbReference>
<feature type="transmembrane region" description="Helical" evidence="8">
    <location>
        <begin position="279"/>
        <end position="299"/>
    </location>
</feature>
<keyword evidence="10" id="KW-1185">Reference proteome</keyword>
<name>A0AAE9WFS4_9SCHI</name>
<keyword evidence="7 8" id="KW-0472">Membrane</keyword>
<evidence type="ECO:0000313" key="9">
    <source>
        <dbReference type="EMBL" id="WBW75115.1"/>
    </source>
</evidence>
<dbReference type="GO" id="GO:0000506">
    <property type="term" value="C:glycosylphosphatidylinositol-N-acetylglucosaminyltransferase (GPI-GnT) complex"/>
    <property type="evidence" value="ECO:0007669"/>
    <property type="project" value="TreeGrafter"/>
</dbReference>
<gene>
    <name evidence="9" type="primary">gpi2</name>
    <name evidence="9" type="ORF">SOMG_04536</name>
</gene>
<keyword evidence="6 8" id="KW-1133">Transmembrane helix</keyword>
<feature type="transmembrane region" description="Helical" evidence="8">
    <location>
        <begin position="106"/>
        <end position="128"/>
    </location>
</feature>
<evidence type="ECO:0000256" key="5">
    <source>
        <dbReference type="ARBA" id="ARBA00022692"/>
    </source>
</evidence>
<evidence type="ECO:0000256" key="7">
    <source>
        <dbReference type="ARBA" id="ARBA00023136"/>
    </source>
</evidence>
<dbReference type="EMBL" id="CP115613">
    <property type="protein sequence ID" value="WBW75115.1"/>
    <property type="molecule type" value="Genomic_DNA"/>
</dbReference>
<proteinExistence type="inferred from homology"/>